<dbReference type="Pfam" id="PF12571">
    <property type="entry name" value="Phage_tail_fib"/>
    <property type="match status" value="1"/>
</dbReference>
<name>A0A8I2B2G6_PLESH</name>
<gene>
    <name evidence="2" type="ORF">J2R62_06660</name>
</gene>
<dbReference type="AlphaFoldDB" id="A0A8I2B2G6"/>
<dbReference type="GO" id="GO:0046718">
    <property type="term" value="P:symbiont entry into host cell"/>
    <property type="evidence" value="ECO:0007669"/>
    <property type="project" value="InterPro"/>
</dbReference>
<reference evidence="2" key="1">
    <citation type="submission" date="2021-03" db="EMBL/GenBank/DDBJ databases">
        <title>Plesiomonas shigelloides zfcc0051, isolated from zebrafish feces.</title>
        <authorList>
            <person name="Vanderhoek Z."/>
            <person name="Gaulke C."/>
        </authorList>
    </citation>
    <scope>NUCLEOTIDE SEQUENCE</scope>
    <source>
        <strain evidence="2">Zfcc0051</strain>
    </source>
</reference>
<protein>
    <submittedName>
        <fullName evidence="2">Phage tail protein</fullName>
    </submittedName>
</protein>
<comment type="caution">
    <text evidence="2">The sequence shown here is derived from an EMBL/GenBank/DDBJ whole genome shotgun (WGS) entry which is preliminary data.</text>
</comment>
<dbReference type="Pfam" id="PF03406">
    <property type="entry name" value="Phage_fiber_2"/>
    <property type="match status" value="1"/>
</dbReference>
<sequence length="591" mass="63911">MSQSAITLAFENYKAQEATNGQVLKLNEFVLANVPGLDPSLPVDRNETVPSDEYIVHRQAVSKEGVVNQNTVAYSITMGSDVGDFDFNWLGLRNKETGLLGMVVHVPTQRKIATAAGQQGNALTRSFLMEYEGAAEATGITTPAETWQIDFTDRLFGIDDTQRLVNRDLYGDGAFFGDGFLVVSDGSQYKAIAGVGYIGGVRAELSRDQSVSVDSLPTKIWTDVSYQGSVTSDWKAEISLTVADTMVDYVDTAGFAHYVFAVAAIDDEGRVTDLRPKGSVLEQESQNAIKELNDALIKHEQSRNHPDASLTEKGMAQYSNAVDSDAENKASTAKATKIVMDNANARLAKARNLSDLENPALACINLGLSETMAKAEGALQKVQNGADIEDKLAFIRNLGLDETLNPSKRVCIGPVGVGPFDGSKPAINVGDSGFVNSTSGRLDIYSGGLLVGYVDATGLHFTKSIHTSERVCLGDSIVNQNADLYGACWGGWLSGWLSGQFAVRDSGINARATIDYVNQQLVARDNNINSRSTWDYVNQTFVRRLRRGSIAVGSNEAEAPAGCFTTMVIRTQAWYRPLQMNINGGWYNVDG</sequence>
<evidence type="ECO:0000313" key="2">
    <source>
        <dbReference type="EMBL" id="MBO1107906.1"/>
    </source>
</evidence>
<dbReference type="InterPro" id="IPR005068">
    <property type="entry name" value="Phage_lambda_Stf-r2"/>
</dbReference>
<proteinExistence type="predicted"/>
<dbReference type="RefSeq" id="WP_207541869.1">
    <property type="nucleotide sequence ID" value="NZ_JAFNAA010000005.1"/>
</dbReference>
<dbReference type="EMBL" id="JAFNAA010000005">
    <property type="protein sequence ID" value="MBO1107906.1"/>
    <property type="molecule type" value="Genomic_DNA"/>
</dbReference>
<dbReference type="GO" id="GO:0019062">
    <property type="term" value="P:virion attachment to host cell"/>
    <property type="evidence" value="ECO:0007669"/>
    <property type="project" value="InterPro"/>
</dbReference>
<dbReference type="Proteomes" id="UP000664658">
    <property type="component" value="Unassembled WGS sequence"/>
</dbReference>
<evidence type="ECO:0000259" key="1">
    <source>
        <dbReference type="Pfam" id="PF12571"/>
    </source>
</evidence>
<evidence type="ECO:0000313" key="3">
    <source>
        <dbReference type="Proteomes" id="UP000664658"/>
    </source>
</evidence>
<dbReference type="InterPro" id="IPR022225">
    <property type="entry name" value="Phage_tail_fibre_N"/>
</dbReference>
<accession>A0A8I2B2G6</accession>
<organism evidence="2 3">
    <name type="scientific">Plesiomonas shigelloides</name>
    <name type="common">Aeromonas shigelloides</name>
    <dbReference type="NCBI Taxonomy" id="703"/>
    <lineage>
        <taxon>Bacteria</taxon>
        <taxon>Pseudomonadati</taxon>
        <taxon>Pseudomonadota</taxon>
        <taxon>Gammaproteobacteria</taxon>
        <taxon>Enterobacterales</taxon>
        <taxon>Enterobacteriaceae</taxon>
        <taxon>Plesiomonas</taxon>
    </lineage>
</organism>
<feature type="domain" description="Phage tail fibre protein N-terminal" evidence="1">
    <location>
        <begin position="3"/>
        <end position="158"/>
    </location>
</feature>